<dbReference type="GO" id="GO:0005219">
    <property type="term" value="F:ryanodine-sensitive calcium-release channel activity"/>
    <property type="evidence" value="ECO:0007669"/>
    <property type="project" value="InterPro"/>
</dbReference>
<protein>
    <recommendedName>
        <fullName evidence="2">Ryanodine Receptor TM 4-6 domain-containing protein</fullName>
    </recommendedName>
</protein>
<keyword evidence="1" id="KW-0472">Membrane</keyword>
<evidence type="ECO:0000313" key="3">
    <source>
        <dbReference type="EMBL" id="ESO07071.1"/>
    </source>
</evidence>
<dbReference type="AlphaFoldDB" id="T1G8Q7"/>
<gene>
    <name evidence="4" type="primary">20217454</name>
    <name evidence="3" type="ORF">HELRODRAFT_92983</name>
</gene>
<accession>T1G8Q7</accession>
<dbReference type="RefSeq" id="XP_009014831.1">
    <property type="nucleotide sequence ID" value="XM_009016583.1"/>
</dbReference>
<dbReference type="eggNOG" id="KOG2243">
    <property type="taxonomic scope" value="Eukaryota"/>
</dbReference>
<name>T1G8Q7_HELRO</name>
<dbReference type="EnsemblMetazoa" id="HelroT92983">
    <property type="protein sequence ID" value="HelroP92983"/>
    <property type="gene ID" value="HelroG92983"/>
</dbReference>
<dbReference type="HOGENOM" id="CLU_1647923_0_0_1"/>
<dbReference type="OMA" id="SIEENFY"/>
<dbReference type="STRING" id="6412.T1G8Q7"/>
<dbReference type="Proteomes" id="UP000015101">
    <property type="component" value="Unassembled WGS sequence"/>
</dbReference>
<dbReference type="GO" id="GO:0006874">
    <property type="term" value="P:intracellular calcium ion homeostasis"/>
    <property type="evidence" value="ECO:0007669"/>
    <property type="project" value="InterPro"/>
</dbReference>
<dbReference type="PANTHER" id="PTHR46399">
    <property type="entry name" value="B30.2/SPRY DOMAIN-CONTAINING PROTEIN"/>
    <property type="match status" value="1"/>
</dbReference>
<reference evidence="5" key="1">
    <citation type="submission" date="2012-12" db="EMBL/GenBank/DDBJ databases">
        <authorList>
            <person name="Hellsten U."/>
            <person name="Grimwood J."/>
            <person name="Chapman J.A."/>
            <person name="Shapiro H."/>
            <person name="Aerts A."/>
            <person name="Otillar R.P."/>
            <person name="Terry A.Y."/>
            <person name="Boore J.L."/>
            <person name="Simakov O."/>
            <person name="Marletaz F."/>
            <person name="Cho S.-J."/>
            <person name="Edsinger-Gonzales E."/>
            <person name="Havlak P."/>
            <person name="Kuo D.-H."/>
            <person name="Larsson T."/>
            <person name="Lv J."/>
            <person name="Arendt D."/>
            <person name="Savage R."/>
            <person name="Osoegawa K."/>
            <person name="de Jong P."/>
            <person name="Lindberg D.R."/>
            <person name="Seaver E.C."/>
            <person name="Weisblat D.A."/>
            <person name="Putnam N.H."/>
            <person name="Grigoriev I.V."/>
            <person name="Rokhsar D.S."/>
        </authorList>
    </citation>
    <scope>NUCLEOTIDE SEQUENCE</scope>
</reference>
<dbReference type="InterPro" id="IPR015925">
    <property type="entry name" value="Ryanodine_IP3_receptor"/>
</dbReference>
<feature type="domain" description="Ryanodine Receptor TM 4-6" evidence="2">
    <location>
        <begin position="2"/>
        <end position="47"/>
    </location>
</feature>
<dbReference type="InterPro" id="IPR009460">
    <property type="entry name" value="Ryanrecept_TM4-6"/>
</dbReference>
<dbReference type="InParanoid" id="T1G8Q7"/>
<feature type="transmembrane region" description="Helical" evidence="1">
    <location>
        <begin position="15"/>
        <end position="41"/>
    </location>
</feature>
<dbReference type="GO" id="GO:0016020">
    <property type="term" value="C:membrane"/>
    <property type="evidence" value="ECO:0007669"/>
    <property type="project" value="InterPro"/>
</dbReference>
<organism evidence="4 5">
    <name type="scientific">Helobdella robusta</name>
    <name type="common">Californian leech</name>
    <dbReference type="NCBI Taxonomy" id="6412"/>
    <lineage>
        <taxon>Eukaryota</taxon>
        <taxon>Metazoa</taxon>
        <taxon>Spiralia</taxon>
        <taxon>Lophotrochozoa</taxon>
        <taxon>Annelida</taxon>
        <taxon>Clitellata</taxon>
        <taxon>Hirudinea</taxon>
        <taxon>Rhynchobdellida</taxon>
        <taxon>Glossiphoniidae</taxon>
        <taxon>Helobdella</taxon>
    </lineage>
</organism>
<evidence type="ECO:0000256" key="1">
    <source>
        <dbReference type="SAM" id="Phobius"/>
    </source>
</evidence>
<reference evidence="3 5" key="2">
    <citation type="journal article" date="2013" name="Nature">
        <title>Insights into bilaterian evolution from three spiralian genomes.</title>
        <authorList>
            <person name="Simakov O."/>
            <person name="Marletaz F."/>
            <person name="Cho S.J."/>
            <person name="Edsinger-Gonzales E."/>
            <person name="Havlak P."/>
            <person name="Hellsten U."/>
            <person name="Kuo D.H."/>
            <person name="Larsson T."/>
            <person name="Lv J."/>
            <person name="Arendt D."/>
            <person name="Savage R."/>
            <person name="Osoegawa K."/>
            <person name="de Jong P."/>
            <person name="Grimwood J."/>
            <person name="Chapman J.A."/>
            <person name="Shapiro H."/>
            <person name="Aerts A."/>
            <person name="Otillar R.P."/>
            <person name="Terry A.Y."/>
            <person name="Boore J.L."/>
            <person name="Grigoriev I.V."/>
            <person name="Lindberg D.R."/>
            <person name="Seaver E.C."/>
            <person name="Weisblat D.A."/>
            <person name="Putnam N.H."/>
            <person name="Rokhsar D.S."/>
        </authorList>
    </citation>
    <scope>NUCLEOTIDE SEQUENCE</scope>
</reference>
<dbReference type="GeneID" id="20217454"/>
<dbReference type="OrthoDB" id="300855at2759"/>
<dbReference type="EMBL" id="KB096255">
    <property type="protein sequence ID" value="ESO07071.1"/>
    <property type="molecule type" value="Genomic_DNA"/>
</dbReference>
<reference evidence="4" key="3">
    <citation type="submission" date="2015-06" db="UniProtKB">
        <authorList>
            <consortium name="EnsemblMetazoa"/>
        </authorList>
    </citation>
    <scope>IDENTIFICATION</scope>
</reference>
<dbReference type="PANTHER" id="PTHR46399:SF8">
    <property type="entry name" value="B30.2_SPRY DOMAIN-CONTAINING PROTEIN"/>
    <property type="match status" value="1"/>
</dbReference>
<evidence type="ECO:0000313" key="5">
    <source>
        <dbReference type="Proteomes" id="UP000015101"/>
    </source>
</evidence>
<proteinExistence type="predicted"/>
<evidence type="ECO:0000259" key="2">
    <source>
        <dbReference type="Pfam" id="PF06459"/>
    </source>
</evidence>
<dbReference type="KEGG" id="hro:HELRODRAFT_92983"/>
<dbReference type="EMBL" id="AMQM01011317">
    <property type="status" value="NOT_ANNOTATED_CDS"/>
    <property type="molecule type" value="Genomic_DNA"/>
</dbReference>
<keyword evidence="1" id="KW-1133">Transmembrane helix</keyword>
<keyword evidence="1" id="KW-0812">Transmembrane</keyword>
<keyword evidence="5" id="KW-1185">Reference proteome</keyword>
<dbReference type="Pfam" id="PF06459">
    <property type="entry name" value="RR_TM4-6"/>
    <property type="match status" value="1"/>
</dbReference>
<dbReference type="CTD" id="20217454"/>
<evidence type="ECO:0000313" key="4">
    <source>
        <dbReference type="EnsemblMetazoa" id="HelroP92983"/>
    </source>
</evidence>
<sequence>DESQEFISIEENFYYLAYVLRVFALLHTFTAMAMILGYYCLKVPLVVFKREKEVARNLEFEGMWIAEQPGDDDLKGHWDKLVISTRSFPDKYWDKFVKKKVRTKYAEQYEYDQISNLLGMDSQDGFTVKDNKKASFSLIPTLAEIDWQYQVWKFGIIITDN</sequence>